<accession>A0ABT5A038</accession>
<proteinExistence type="predicted"/>
<keyword evidence="3" id="KW-1185">Reference proteome</keyword>
<comment type="caution">
    <text evidence="2">The sequence shown here is derived from an EMBL/GenBank/DDBJ whole genome shotgun (WGS) entry which is preliminary data.</text>
</comment>
<evidence type="ECO:0000313" key="2">
    <source>
        <dbReference type="EMBL" id="MDB9444639.1"/>
    </source>
</evidence>
<dbReference type="Pfam" id="PF03235">
    <property type="entry name" value="GmrSD_N"/>
    <property type="match status" value="1"/>
</dbReference>
<protein>
    <submittedName>
        <fullName evidence="2">DUF262 domain-containing protein</fullName>
    </submittedName>
</protein>
<gene>
    <name evidence="2" type="ORF">PN497_25285</name>
</gene>
<dbReference type="PANTHER" id="PTHR39639:SF1">
    <property type="entry name" value="DUF262 DOMAIN-CONTAINING PROTEIN"/>
    <property type="match status" value="1"/>
</dbReference>
<feature type="domain" description="GmrSD restriction endonucleases N-terminal" evidence="1">
    <location>
        <begin position="48"/>
        <end position="204"/>
    </location>
</feature>
<evidence type="ECO:0000313" key="3">
    <source>
        <dbReference type="Proteomes" id="UP001211711"/>
    </source>
</evidence>
<name>A0ABT5A038_9CYAN</name>
<evidence type="ECO:0000259" key="1">
    <source>
        <dbReference type="Pfam" id="PF03235"/>
    </source>
</evidence>
<organism evidence="2 3">
    <name type="scientific">Sphaerospermopsis kisseleviana CS-549</name>
    <dbReference type="NCBI Taxonomy" id="3021783"/>
    <lineage>
        <taxon>Bacteria</taxon>
        <taxon>Bacillati</taxon>
        <taxon>Cyanobacteriota</taxon>
        <taxon>Cyanophyceae</taxon>
        <taxon>Nostocales</taxon>
        <taxon>Aphanizomenonaceae</taxon>
        <taxon>Sphaerospermopsis</taxon>
        <taxon>Sphaerospermopsis kisseleviana</taxon>
    </lineage>
</organism>
<dbReference type="InterPro" id="IPR004919">
    <property type="entry name" value="GmrSD_N"/>
</dbReference>
<dbReference type="PANTHER" id="PTHR39639">
    <property type="entry name" value="CHROMOSOME 16, WHOLE GENOME SHOTGUN SEQUENCE"/>
    <property type="match status" value="1"/>
</dbReference>
<reference evidence="2 3" key="1">
    <citation type="submission" date="2023-01" db="EMBL/GenBank/DDBJ databases">
        <title>Genomes from the Australian National Cyanobacteria Reference Collection.</title>
        <authorList>
            <person name="Willis A."/>
            <person name="Lee E.M.F."/>
        </authorList>
    </citation>
    <scope>NUCLEOTIDE SEQUENCE [LARGE SCALE GENOMIC DNA]</scope>
    <source>
        <strain evidence="2 3">CS-549</strain>
    </source>
</reference>
<dbReference type="EMBL" id="JAQMTI010000325">
    <property type="protein sequence ID" value="MDB9444639.1"/>
    <property type="molecule type" value="Genomic_DNA"/>
</dbReference>
<dbReference type="Proteomes" id="UP001211711">
    <property type="component" value="Unassembled WGS sequence"/>
</dbReference>
<sequence length="371" mass="43792">MNSKIQEAENNIFKQIEEAEETIFYEDDSDHVPPDDLIAYNELRSCADLYRMYKQGILVIQPEFQREEVWRKTDQTRFIDSLIKQLPIPSMCFSVDYKTQKWQVIDGLQRMSAIIRFFEEENWKLSNLPDIDPKISGKHVKDFLNPASELYLYYTRIENLTLPITVLRCDYSKKNHTNYLFTIFHRLNTGGIKLNNQEIRNCIYNGSFNQRLKQMDEYPAWINLNKEQGRKKHRFITIEIILRFFAFYDEHTKYNGKLTDFLNNYMGKHRNLDESKLDEKEKIFKQTVDIINENITELSKRKSIAVLESVMFGIASNLSKIKSMKREEISSLFNKLLHHSSLSPEVLKEDLASKDKVLARLNAARKVFSGL</sequence>